<organism evidence="2 3">
    <name type="scientific">Albidovulum sediminicola</name>
    <dbReference type="NCBI Taxonomy" id="2984331"/>
    <lineage>
        <taxon>Bacteria</taxon>
        <taxon>Pseudomonadati</taxon>
        <taxon>Pseudomonadota</taxon>
        <taxon>Alphaproteobacteria</taxon>
        <taxon>Rhodobacterales</taxon>
        <taxon>Paracoccaceae</taxon>
        <taxon>Albidovulum</taxon>
    </lineage>
</organism>
<evidence type="ECO:0000313" key="3">
    <source>
        <dbReference type="Proteomes" id="UP001652503"/>
    </source>
</evidence>
<evidence type="ECO:0000256" key="1">
    <source>
        <dbReference type="SAM" id="Phobius"/>
    </source>
</evidence>
<dbReference type="Proteomes" id="UP001652503">
    <property type="component" value="Unassembled WGS sequence"/>
</dbReference>
<keyword evidence="3" id="KW-1185">Reference proteome</keyword>
<proteinExistence type="predicted"/>
<reference evidence="2 3" key="1">
    <citation type="submission" date="2022-10" db="EMBL/GenBank/DDBJ databases">
        <title>Defluviimonas sp. nov., isolated from ocean surface water.</title>
        <authorList>
            <person name="He W."/>
            <person name="Wang L."/>
            <person name="Zhang D.-F."/>
        </authorList>
    </citation>
    <scope>NUCLEOTIDE SEQUENCE [LARGE SCALE GENOMIC DNA]</scope>
    <source>
        <strain evidence="2 3">WL0075</strain>
    </source>
</reference>
<keyword evidence="1" id="KW-0812">Transmembrane</keyword>
<gene>
    <name evidence="2" type="ORF">OE647_02165</name>
</gene>
<feature type="transmembrane region" description="Helical" evidence="1">
    <location>
        <begin position="73"/>
        <end position="93"/>
    </location>
</feature>
<keyword evidence="1" id="KW-0472">Membrane</keyword>
<feature type="transmembrane region" description="Helical" evidence="1">
    <location>
        <begin position="12"/>
        <end position="29"/>
    </location>
</feature>
<dbReference type="RefSeq" id="WP_263719991.1">
    <property type="nucleotide sequence ID" value="NZ_JAOWLA010000002.1"/>
</dbReference>
<protein>
    <submittedName>
        <fullName evidence="2">Rod shape-determining protein MreD</fullName>
    </submittedName>
</protein>
<dbReference type="EMBL" id="JAOWLA010000002">
    <property type="protein sequence ID" value="MCV2863537.1"/>
    <property type="molecule type" value="Genomic_DNA"/>
</dbReference>
<feature type="transmembrane region" description="Helical" evidence="1">
    <location>
        <begin position="138"/>
        <end position="157"/>
    </location>
</feature>
<keyword evidence="1" id="KW-1133">Transmembrane helix</keyword>
<feature type="transmembrane region" description="Helical" evidence="1">
    <location>
        <begin position="105"/>
        <end position="132"/>
    </location>
</feature>
<comment type="caution">
    <text evidence="2">The sequence shown here is derived from an EMBL/GenBank/DDBJ whole genome shotgun (WGS) entry which is preliminary data.</text>
</comment>
<accession>A0ABT2YXD7</accession>
<name>A0ABT2YXD7_9RHOB</name>
<sequence>MVDPVRARRLGYPFIYAVLCAAFLFLRILPLSTLPASVPGPDFVLLLTVLWVIRRPDHLPALVITAVILVEDLMTLRAPGLWAALVLLVTEFLRSHRIGLREVNFLVEWLVASGAILVVTIANRAVLALFVIPQAGLGLTLLQVLISVAAYPILAYVMQEALGLRRAAPGEVDAMGQRL</sequence>
<evidence type="ECO:0000313" key="2">
    <source>
        <dbReference type="EMBL" id="MCV2863537.1"/>
    </source>
</evidence>